<evidence type="ECO:0000313" key="2">
    <source>
        <dbReference type="Proteomes" id="UP000037904"/>
    </source>
</evidence>
<protein>
    <submittedName>
        <fullName evidence="1">Alpha-galactosidase a</fullName>
    </submittedName>
</protein>
<reference evidence="1 2" key="1">
    <citation type="submission" date="2015-04" db="EMBL/GenBank/DDBJ databases">
        <title>The draft genome sequence of Fusarium langsethiae, a T-2/HT-2 mycotoxin producer.</title>
        <authorList>
            <person name="Lysoe E."/>
            <person name="Divon H.H."/>
            <person name="Terzi V."/>
            <person name="Orru L."/>
            <person name="Lamontanara A."/>
            <person name="Kolseth A.-K."/>
            <person name="Frandsen R.J."/>
            <person name="Nielsen K."/>
            <person name="Thrane U."/>
        </authorList>
    </citation>
    <scope>NUCLEOTIDE SEQUENCE [LARGE SCALE GENOMIC DNA]</scope>
    <source>
        <strain evidence="1 2">Fl201059</strain>
    </source>
</reference>
<dbReference type="AlphaFoldDB" id="A0A0N0DD89"/>
<proteinExistence type="predicted"/>
<sequence>MPDDQTTNPLPRQPIVLSMSVDDYGSCESLYRLLMGDQVKEIAISAGTFDFETLKFPLKFLPRLPDNEKWNVAHFSRDEASSNLRIFFSNWKIPGLEHQWHHTLVDHRDLEMGEWVYKMTFKVISHSTILPRVNMMAKIAHSESELPFIEQESSVYQLLEGTRFALRFLGHIHENGRIIGFLLERMIGQSVTSIDVEDWQEALREFHTITGLLLGKVDKNAFVMTRQ</sequence>
<keyword evidence="2" id="KW-1185">Reference proteome</keyword>
<name>A0A0N0DD89_FUSLA</name>
<accession>A0A0N0DD89</accession>
<organism evidence="1 2">
    <name type="scientific">Fusarium langsethiae</name>
    <dbReference type="NCBI Taxonomy" id="179993"/>
    <lineage>
        <taxon>Eukaryota</taxon>
        <taxon>Fungi</taxon>
        <taxon>Dikarya</taxon>
        <taxon>Ascomycota</taxon>
        <taxon>Pezizomycotina</taxon>
        <taxon>Sordariomycetes</taxon>
        <taxon>Hypocreomycetidae</taxon>
        <taxon>Hypocreales</taxon>
        <taxon>Nectriaceae</taxon>
        <taxon>Fusarium</taxon>
    </lineage>
</organism>
<dbReference type="OrthoDB" id="2687876at2759"/>
<evidence type="ECO:0000313" key="1">
    <source>
        <dbReference type="EMBL" id="KPA39341.1"/>
    </source>
</evidence>
<dbReference type="EMBL" id="JXCE01000201">
    <property type="protein sequence ID" value="KPA39341.1"/>
    <property type="molecule type" value="Genomic_DNA"/>
</dbReference>
<comment type="caution">
    <text evidence="1">The sequence shown here is derived from an EMBL/GenBank/DDBJ whole genome shotgun (WGS) entry which is preliminary data.</text>
</comment>
<gene>
    <name evidence="1" type="ORF">FLAG1_07798</name>
</gene>
<dbReference type="Proteomes" id="UP000037904">
    <property type="component" value="Unassembled WGS sequence"/>
</dbReference>